<sequence length="74" mass="7898">MQAGFVSLLNCGPSSPSSSVARPASSHISGWWRVEAVDVTLPNLCRFLVKTLNTTTIATTISEDDSGTSEELQE</sequence>
<dbReference type="Proteomes" id="UP001327957">
    <property type="component" value="Unassembled WGS sequence"/>
</dbReference>
<organism evidence="1 2">
    <name type="scientific">Colletotrichum tabaci</name>
    <dbReference type="NCBI Taxonomy" id="1209068"/>
    <lineage>
        <taxon>Eukaryota</taxon>
        <taxon>Fungi</taxon>
        <taxon>Dikarya</taxon>
        <taxon>Ascomycota</taxon>
        <taxon>Pezizomycotina</taxon>
        <taxon>Sordariomycetes</taxon>
        <taxon>Hypocreomycetidae</taxon>
        <taxon>Glomerellales</taxon>
        <taxon>Glomerellaceae</taxon>
        <taxon>Colletotrichum</taxon>
        <taxon>Colletotrichum destructivum species complex</taxon>
    </lineage>
</organism>
<evidence type="ECO:0000313" key="2">
    <source>
        <dbReference type="Proteomes" id="UP001327957"/>
    </source>
</evidence>
<gene>
    <name evidence="1" type="ORF">QIS74_01930</name>
</gene>
<dbReference type="EMBL" id="JASAOK010000002">
    <property type="protein sequence ID" value="KAK6225883.1"/>
    <property type="molecule type" value="Genomic_DNA"/>
</dbReference>
<reference evidence="1 2" key="1">
    <citation type="submission" date="2023-04" db="EMBL/GenBank/DDBJ databases">
        <title>Colletotrichum tabacum stain YC1 causing leaf anthracnose on Nicotiana tabacum(L.) cv.</title>
        <authorList>
            <person name="Ji Z."/>
            <person name="Wang M."/>
            <person name="Zhang J."/>
            <person name="Wang N."/>
            <person name="Zhou Z."/>
        </authorList>
    </citation>
    <scope>NUCLEOTIDE SEQUENCE [LARGE SCALE GENOMIC DNA]</scope>
    <source>
        <strain evidence="1 2">YC1</strain>
    </source>
</reference>
<proteinExistence type="predicted"/>
<accession>A0AAV9TR74</accession>
<protein>
    <submittedName>
        <fullName evidence="1">Uncharacterized protein</fullName>
    </submittedName>
</protein>
<keyword evidence="2" id="KW-1185">Reference proteome</keyword>
<name>A0AAV9TR74_9PEZI</name>
<dbReference type="AlphaFoldDB" id="A0AAV9TR74"/>
<evidence type="ECO:0000313" key="1">
    <source>
        <dbReference type="EMBL" id="KAK6225883.1"/>
    </source>
</evidence>
<comment type="caution">
    <text evidence="1">The sequence shown here is derived from an EMBL/GenBank/DDBJ whole genome shotgun (WGS) entry which is preliminary data.</text>
</comment>